<accession>A0ABQ1S5D2</accession>
<evidence type="ECO:0000313" key="2">
    <source>
        <dbReference type="EMBL" id="GGD91121.1"/>
    </source>
</evidence>
<protein>
    <recommendedName>
        <fullName evidence="4">KfrA N-terminal DNA-binding domain-containing protein</fullName>
    </recommendedName>
</protein>
<feature type="coiled-coil region" evidence="1">
    <location>
        <begin position="109"/>
        <end position="143"/>
    </location>
</feature>
<dbReference type="Proteomes" id="UP000619041">
    <property type="component" value="Unassembled WGS sequence"/>
</dbReference>
<dbReference type="EMBL" id="BMKL01000001">
    <property type="protein sequence ID" value="GGD91121.1"/>
    <property type="molecule type" value="Genomic_DNA"/>
</dbReference>
<keyword evidence="3" id="KW-1185">Reference proteome</keyword>
<organism evidence="2 3">
    <name type="scientific">Tsuneonella deserti</name>
    <dbReference type="NCBI Taxonomy" id="2035528"/>
    <lineage>
        <taxon>Bacteria</taxon>
        <taxon>Pseudomonadati</taxon>
        <taxon>Pseudomonadota</taxon>
        <taxon>Alphaproteobacteria</taxon>
        <taxon>Sphingomonadales</taxon>
        <taxon>Erythrobacteraceae</taxon>
        <taxon>Tsuneonella</taxon>
    </lineage>
</organism>
<evidence type="ECO:0000313" key="3">
    <source>
        <dbReference type="Proteomes" id="UP000619041"/>
    </source>
</evidence>
<keyword evidence="1" id="KW-0175">Coiled coil</keyword>
<name>A0ABQ1S5D2_9SPHN</name>
<dbReference type="RefSeq" id="WP_229658427.1">
    <property type="nucleotide sequence ID" value="NZ_BMKL01000001.1"/>
</dbReference>
<evidence type="ECO:0008006" key="4">
    <source>
        <dbReference type="Google" id="ProtNLM"/>
    </source>
</evidence>
<sequence>MSVSSDIQATLHAIMAEMKAVPDRQLGGPAAATARLNAQQVADYLRGLGNTPLPRHAGKASPGKVAKEISTPERRFNRQNFTTNEWCDRLLNAYDEWEISHGLSRMEMAQAGRDEKEVTNQRVSDLERELLYAQAEIASLRRELAFLRNFTAETGQLP</sequence>
<reference evidence="3" key="1">
    <citation type="journal article" date="2019" name="Int. J. Syst. Evol. Microbiol.">
        <title>The Global Catalogue of Microorganisms (GCM) 10K type strain sequencing project: providing services to taxonomists for standard genome sequencing and annotation.</title>
        <authorList>
            <consortium name="The Broad Institute Genomics Platform"/>
            <consortium name="The Broad Institute Genome Sequencing Center for Infectious Disease"/>
            <person name="Wu L."/>
            <person name="Ma J."/>
        </authorList>
    </citation>
    <scope>NUCLEOTIDE SEQUENCE [LARGE SCALE GENOMIC DNA]</scope>
    <source>
        <strain evidence="3">CGMCC 1.15959</strain>
    </source>
</reference>
<proteinExistence type="predicted"/>
<evidence type="ECO:0000256" key="1">
    <source>
        <dbReference type="SAM" id="Coils"/>
    </source>
</evidence>
<gene>
    <name evidence="2" type="ORF">GCM10011515_08490</name>
</gene>
<comment type="caution">
    <text evidence="2">The sequence shown here is derived from an EMBL/GenBank/DDBJ whole genome shotgun (WGS) entry which is preliminary data.</text>
</comment>